<evidence type="ECO:0000256" key="7">
    <source>
        <dbReference type="ARBA" id="ARBA00032345"/>
    </source>
</evidence>
<dbReference type="InterPro" id="IPR006073">
    <property type="entry name" value="GTP-bd"/>
</dbReference>
<dbReference type="Pfam" id="PF14714">
    <property type="entry name" value="KH_dom-like"/>
    <property type="match status" value="1"/>
</dbReference>
<evidence type="ECO:0000256" key="6">
    <source>
        <dbReference type="ARBA" id="ARBA00023134"/>
    </source>
</evidence>
<evidence type="ECO:0000256" key="2">
    <source>
        <dbReference type="ARBA" id="ARBA00020953"/>
    </source>
</evidence>
<keyword evidence="6" id="KW-0342">GTP-binding</keyword>
<evidence type="ECO:0000313" key="12">
    <source>
        <dbReference type="Proteomes" id="UP001178507"/>
    </source>
</evidence>
<dbReference type="InterPro" id="IPR015946">
    <property type="entry name" value="KH_dom-like_a/b"/>
</dbReference>
<accession>A0AA36IZW7</accession>
<evidence type="ECO:0000256" key="8">
    <source>
        <dbReference type="SAM" id="MobiDB-lite"/>
    </source>
</evidence>
<dbReference type="GO" id="GO:0005525">
    <property type="term" value="F:GTP binding"/>
    <property type="evidence" value="ECO:0007669"/>
    <property type="project" value="UniProtKB-KW"/>
</dbReference>
<feature type="region of interest" description="Disordered" evidence="8">
    <location>
        <begin position="68"/>
        <end position="89"/>
    </location>
</feature>
<dbReference type="InterPro" id="IPR016484">
    <property type="entry name" value="GTPase_Der"/>
</dbReference>
<protein>
    <recommendedName>
        <fullName evidence="2">GTPase Der</fullName>
    </recommendedName>
    <alternativeName>
        <fullName evidence="7">GTP-binding protein EngA</fullName>
    </alternativeName>
</protein>
<reference evidence="11" key="1">
    <citation type="submission" date="2023-08" db="EMBL/GenBank/DDBJ databases">
        <authorList>
            <person name="Chen Y."/>
            <person name="Shah S."/>
            <person name="Dougan E. K."/>
            <person name="Thang M."/>
            <person name="Chan C."/>
        </authorList>
    </citation>
    <scope>NUCLEOTIDE SEQUENCE</scope>
</reference>
<dbReference type="GO" id="GO:0042254">
    <property type="term" value="P:ribosome biogenesis"/>
    <property type="evidence" value="ECO:0007669"/>
    <property type="project" value="UniProtKB-KW"/>
</dbReference>
<dbReference type="SUPFAM" id="SSF52540">
    <property type="entry name" value="P-loop containing nucleoside triphosphate hydrolases"/>
    <property type="match status" value="3"/>
</dbReference>
<dbReference type="PANTHER" id="PTHR43834:SF6">
    <property type="entry name" value="GTPASE DER"/>
    <property type="match status" value="1"/>
</dbReference>
<dbReference type="NCBIfam" id="TIGR03594">
    <property type="entry name" value="GTPase_EngA"/>
    <property type="match status" value="1"/>
</dbReference>
<feature type="region of interest" description="Disordered" evidence="8">
    <location>
        <begin position="267"/>
        <end position="292"/>
    </location>
</feature>
<dbReference type="PRINTS" id="PR00326">
    <property type="entry name" value="GTP1OBG"/>
</dbReference>
<gene>
    <name evidence="11" type="ORF">EVOR1521_LOCUS20873</name>
</gene>
<evidence type="ECO:0000256" key="5">
    <source>
        <dbReference type="ARBA" id="ARBA00022741"/>
    </source>
</evidence>
<dbReference type="InterPro" id="IPR027417">
    <property type="entry name" value="P-loop_NTPase"/>
</dbReference>
<keyword evidence="4" id="KW-0677">Repeat</keyword>
<comment type="similarity">
    <text evidence="1">Belongs to the TRAFAC class TrmE-Era-EngA-EngB-Septin-like GTPase superfamily. EngA (Der) GTPase family.</text>
</comment>
<dbReference type="InterPro" id="IPR005225">
    <property type="entry name" value="Small_GTP-bd"/>
</dbReference>
<feature type="domain" description="GTPase Der C-terminal KH-domain-like" evidence="10">
    <location>
        <begin position="562"/>
        <end position="643"/>
    </location>
</feature>
<dbReference type="InterPro" id="IPR032859">
    <property type="entry name" value="KH_dom-like"/>
</dbReference>
<feature type="compositionally biased region" description="Acidic residues" evidence="8">
    <location>
        <begin position="267"/>
        <end position="291"/>
    </location>
</feature>
<dbReference type="CDD" id="cd01894">
    <property type="entry name" value="EngA1"/>
    <property type="match status" value="1"/>
</dbReference>
<evidence type="ECO:0000256" key="3">
    <source>
        <dbReference type="ARBA" id="ARBA00022517"/>
    </source>
</evidence>
<sequence length="1889" mass="212850">MWVRSLSCRCLRRPCLQLPQRLTRRFAMRLPMPDYRFEREVPKDLEPIPIAIVGRPNVGKSTLFNQLQSGTRKQKKRSPVDNRAIVSDRAGTTRDRKDALAVLGGLLLRVIDTGGLESPQVTSENSLLQAMQDQVWRAVAEARAILFVIDAQEGITPSDLQIAQMLRDSRNADKYRDLFNPNTPKDVPIILIANKAEGAFIGPYLNDCYDLGVGDPVIMSAMRNQGTEELLDRLYLEVGHLQAREEVPHPGTAFMPDERRRDIFIEGEEAEEEELEEDEEEEELDEDEEEAAGPTLPWLSLSHMTEHQRNSLRFLAHHPADPLGDLDPGLKAAVMHVDPGKYWLQAPQRSLPTKEARDFVLKHRRAEEMDQAMKLAVIGQPSAGKSSIINALLQEERCIVNEQDGTTMDSIITNWTFKENAVKLIDTCGISRGWRYPGTDPDFLEPGMGTKKAIRRAHVCVLCLDAAKYQRMTSYSCPTKFEVRLGNYVAEEGKCLIIAVNKWDLIHEEDQPKCREDILERITEKFNQIRGVPVVFMSAKYNLNLPTLMTRSLALYKRWSARLPTSRLNSWLQAWMLRWPPPWQNGQRCSIKYMTQTRARPPTFVLWTNTSFGEFPVNYTRQLRNGIRNEFRISGVPIHFHVRSTLMPKPRKKLTKKEVLKWQRMGPKQLADAPFLGTASFLVEEFLRIKAWANEFDAFLELERAYHVPRVAEFLRSSCPPDPFEALAAAEQVLTEQKEEALDTAARVLQMSEASLPPALAWLHSRISALSASLRAQRCQRDTFVEVSRTQRKIIELPGSVFLQGRSGTGKTVCIIQRILHRRRFDPELRKSCAVLRSFGRLGPSPGSVVCMTWDELVAALLPSSKSAIQYPTFLAEYWPALRPPLDLEALLVWAEFHNKLRSFNAKPPDALRGRVSLDDYREKQTLDRAGLSLTQEQYCQQTTASMGVCLRKDQMRDIYRMFLEYLRLKLGKRRWDATDVAAEMRSMLDHALFSELYVDEAQDFSPAELTALMSLCRHDVMIAGDTCQTINPGSAFGFQEIMDAFQELDPKPFPEEDQTTEERSCCQMSLGFNYRSSPQIVMLANTVSDLLIKLFPASVDAVEEDASGSLGKPSILVRTDNVLGVIMGSGSRMLRTLDSTRCVVLVRDSDARTRLRALGVKSTILTIQESKGLEYDFVILYNFFSDCPAPNPQKLWRTVDLGPELASTAATSEDLPTVTRGKRGKYDRALPNIAAAAMMIPELKHLYVGITRARFGCAFVESGQVWQELANNWSAAGLVTLMKDTNEYAATGTPDEMPKRPVAAPQSQAALPVFTSSEEELAWIWSELTLRVGPQQKQARKMLGQERMRLQAGHVFDGAFAAKLQAAHGPNLFKPPAQRERSAASEGKLPDLVPITELLQRRSDYHQAPSSLSSAGRQLQARGERLLRHALDDPEQRWPVFEEARAILTEARRCAGRLLEEQLRNRGRCSLETLPKPRPSVSEGVALECGQDAGDPEVAATVVQLTVTVRVSAVCLQDDMFHDVVRIQDTSHHEVLTVKGVLLSGRELDSVELPASVTVAELQQSFQNLMQRRCRLLVQTPDGFLDVSAMDPTLTLRSALARSMEDWWSEVGWHRAVCAVLQLQMDAIPLSRVKLPKFWEQVFVLLSPQDVSEARASFRITAERVLEFLRADRARKSAETEATAWLLRCRGLYSTEVMKRQREAVAKMGELDKQHECACSKILAEKRLVTPALAVRAALYSAYCLELRRAALSRLAAEQRSRSTDWHKAGDHFRELGDIPNAAAEYERAAEASYKFFHRWRGIGQRLGVHLGAILSQAQLSTTSAARCLVVGGRLRDAERLFLLAGKVREADALAVWSTSARDLLRRSQCRSGLVAYCAAIISQSIEW</sequence>
<dbReference type="EMBL" id="CAUJNA010003240">
    <property type="protein sequence ID" value="CAJ1396686.1"/>
    <property type="molecule type" value="Genomic_DNA"/>
</dbReference>
<name>A0AA36IZW7_9DINO</name>
<keyword evidence="5" id="KW-0547">Nucleotide-binding</keyword>
<dbReference type="Gene3D" id="3.40.50.300">
    <property type="entry name" value="P-loop containing nucleotide triphosphate hydrolases"/>
    <property type="match status" value="4"/>
</dbReference>
<proteinExistence type="inferred from homology"/>
<dbReference type="Gene3D" id="3.30.300.20">
    <property type="match status" value="1"/>
</dbReference>
<keyword evidence="3" id="KW-0690">Ribosome biogenesis</keyword>
<evidence type="ECO:0000313" key="11">
    <source>
        <dbReference type="EMBL" id="CAJ1396686.1"/>
    </source>
</evidence>
<comment type="caution">
    <text evidence="11">The sequence shown here is derived from an EMBL/GenBank/DDBJ whole genome shotgun (WGS) entry which is preliminary data.</text>
</comment>
<evidence type="ECO:0000256" key="1">
    <source>
        <dbReference type="ARBA" id="ARBA00008279"/>
    </source>
</evidence>
<evidence type="ECO:0000259" key="9">
    <source>
        <dbReference type="Pfam" id="PF01926"/>
    </source>
</evidence>
<keyword evidence="12" id="KW-1185">Reference proteome</keyword>
<dbReference type="Pfam" id="PF01926">
    <property type="entry name" value="MMR_HSR1"/>
    <property type="match status" value="2"/>
</dbReference>
<dbReference type="PANTHER" id="PTHR43834">
    <property type="entry name" value="GTPASE DER"/>
    <property type="match status" value="1"/>
</dbReference>
<evidence type="ECO:0000259" key="10">
    <source>
        <dbReference type="Pfam" id="PF14714"/>
    </source>
</evidence>
<evidence type="ECO:0000256" key="4">
    <source>
        <dbReference type="ARBA" id="ARBA00022737"/>
    </source>
</evidence>
<dbReference type="Proteomes" id="UP001178507">
    <property type="component" value="Unassembled WGS sequence"/>
</dbReference>
<dbReference type="NCBIfam" id="TIGR00231">
    <property type="entry name" value="small_GTP"/>
    <property type="match status" value="1"/>
</dbReference>
<organism evidence="11 12">
    <name type="scientific">Effrenium voratum</name>
    <dbReference type="NCBI Taxonomy" id="2562239"/>
    <lineage>
        <taxon>Eukaryota</taxon>
        <taxon>Sar</taxon>
        <taxon>Alveolata</taxon>
        <taxon>Dinophyceae</taxon>
        <taxon>Suessiales</taxon>
        <taxon>Symbiodiniaceae</taxon>
        <taxon>Effrenium</taxon>
    </lineage>
</organism>
<dbReference type="HAMAP" id="MF_00195">
    <property type="entry name" value="GTPase_Der"/>
    <property type="match status" value="1"/>
</dbReference>
<feature type="domain" description="G" evidence="9">
    <location>
        <begin position="50"/>
        <end position="170"/>
    </location>
</feature>
<feature type="domain" description="G" evidence="9">
    <location>
        <begin position="375"/>
        <end position="502"/>
    </location>
</feature>